<comment type="caution">
    <text evidence="8">The sequence shown here is derived from an EMBL/GenBank/DDBJ whole genome shotgun (WGS) entry which is preliminary data.</text>
</comment>
<dbReference type="Pfam" id="PF01177">
    <property type="entry name" value="Asp_Glu_race"/>
    <property type="match status" value="1"/>
</dbReference>
<name>A0A2U1JYV6_9FLAO</name>
<dbReference type="InterPro" id="IPR015942">
    <property type="entry name" value="Asp/Glu/hydantoin_racemase"/>
</dbReference>
<feature type="binding site" evidence="7">
    <location>
        <begin position="11"/>
        <end position="12"/>
    </location>
    <ligand>
        <name>substrate</name>
    </ligand>
</feature>
<dbReference type="GO" id="GO:0008360">
    <property type="term" value="P:regulation of cell shape"/>
    <property type="evidence" value="ECO:0007669"/>
    <property type="project" value="UniProtKB-KW"/>
</dbReference>
<dbReference type="GO" id="GO:0071555">
    <property type="term" value="P:cell wall organization"/>
    <property type="evidence" value="ECO:0007669"/>
    <property type="project" value="UniProtKB-KW"/>
</dbReference>
<dbReference type="RefSeq" id="WP_116761370.1">
    <property type="nucleotide sequence ID" value="NZ_QCZH01000004.1"/>
</dbReference>
<evidence type="ECO:0000256" key="1">
    <source>
        <dbReference type="ARBA" id="ARBA00001602"/>
    </source>
</evidence>
<dbReference type="OrthoDB" id="9801055at2"/>
<keyword evidence="6 7" id="KW-0961">Cell wall biogenesis/degradation</keyword>
<dbReference type="GO" id="GO:0009252">
    <property type="term" value="P:peptidoglycan biosynthetic process"/>
    <property type="evidence" value="ECO:0007669"/>
    <property type="project" value="UniProtKB-UniRule"/>
</dbReference>
<dbReference type="Proteomes" id="UP000245618">
    <property type="component" value="Unassembled WGS sequence"/>
</dbReference>
<evidence type="ECO:0000256" key="7">
    <source>
        <dbReference type="HAMAP-Rule" id="MF_00258"/>
    </source>
</evidence>
<comment type="catalytic activity">
    <reaction evidence="1 7">
        <text>L-glutamate = D-glutamate</text>
        <dbReference type="Rhea" id="RHEA:12813"/>
        <dbReference type="ChEBI" id="CHEBI:29985"/>
        <dbReference type="ChEBI" id="CHEBI:29986"/>
        <dbReference type="EC" id="5.1.1.3"/>
    </reaction>
</comment>
<protein>
    <recommendedName>
        <fullName evidence="2 7">Glutamate racemase</fullName>
        <ecNumber evidence="2 7">5.1.1.3</ecNumber>
    </recommendedName>
</protein>
<dbReference type="InterPro" id="IPR004391">
    <property type="entry name" value="Glu_race"/>
</dbReference>
<comment type="function">
    <text evidence="7">Provides the (R)-glutamate required for cell wall biosynthesis.</text>
</comment>
<dbReference type="HAMAP" id="MF_00258">
    <property type="entry name" value="Glu_racemase"/>
    <property type="match status" value="1"/>
</dbReference>
<evidence type="ECO:0000313" key="8">
    <source>
        <dbReference type="EMBL" id="PWA10134.1"/>
    </source>
</evidence>
<dbReference type="InterPro" id="IPR018187">
    <property type="entry name" value="Asp/Glu_racemase_AS_1"/>
</dbReference>
<keyword evidence="5 7" id="KW-0413">Isomerase</keyword>
<feature type="binding site" evidence="7">
    <location>
        <begin position="43"/>
        <end position="44"/>
    </location>
    <ligand>
        <name>substrate</name>
    </ligand>
</feature>
<accession>A0A2U1JYV6</accession>
<comment type="caution">
    <text evidence="7">Lacks conserved residue(s) required for the propagation of feature annotation.</text>
</comment>
<dbReference type="NCBIfam" id="TIGR00067">
    <property type="entry name" value="glut_race"/>
    <property type="match status" value="1"/>
</dbReference>
<dbReference type="UniPathway" id="UPA00219"/>
<evidence type="ECO:0000313" key="9">
    <source>
        <dbReference type="Proteomes" id="UP000245618"/>
    </source>
</evidence>
<dbReference type="PANTHER" id="PTHR21198:SF3">
    <property type="entry name" value="GLUTAMATE RACEMASE"/>
    <property type="match status" value="1"/>
</dbReference>
<dbReference type="EC" id="5.1.1.3" evidence="2 7"/>
<dbReference type="FunFam" id="3.40.50.1860:FF:000001">
    <property type="entry name" value="Glutamate racemase"/>
    <property type="match status" value="1"/>
</dbReference>
<comment type="similarity">
    <text evidence="7">Belongs to the aspartate/glutamate racemases family.</text>
</comment>
<dbReference type="Gene3D" id="3.40.50.1860">
    <property type="match status" value="2"/>
</dbReference>
<feature type="active site" description="Proton donor/acceptor" evidence="7">
    <location>
        <position position="183"/>
    </location>
</feature>
<proteinExistence type="inferred from homology"/>
<evidence type="ECO:0000256" key="5">
    <source>
        <dbReference type="ARBA" id="ARBA00023235"/>
    </source>
</evidence>
<keyword evidence="3 7" id="KW-0133">Cell shape</keyword>
<feature type="binding site" evidence="7">
    <location>
        <begin position="75"/>
        <end position="76"/>
    </location>
    <ligand>
        <name>substrate</name>
    </ligand>
</feature>
<evidence type="ECO:0000256" key="2">
    <source>
        <dbReference type="ARBA" id="ARBA00013090"/>
    </source>
</evidence>
<organism evidence="8 9">
    <name type="scientific">Flavobacterium laiguense</name>
    <dbReference type="NCBI Taxonomy" id="2169409"/>
    <lineage>
        <taxon>Bacteria</taxon>
        <taxon>Pseudomonadati</taxon>
        <taxon>Bacteroidota</taxon>
        <taxon>Flavobacteriia</taxon>
        <taxon>Flavobacteriales</taxon>
        <taxon>Flavobacteriaceae</taxon>
        <taxon>Flavobacterium</taxon>
    </lineage>
</organism>
<feature type="active site" description="Proton donor/acceptor" evidence="7">
    <location>
        <position position="74"/>
    </location>
</feature>
<dbReference type="EMBL" id="QCZH01000004">
    <property type="protein sequence ID" value="PWA10134.1"/>
    <property type="molecule type" value="Genomic_DNA"/>
</dbReference>
<evidence type="ECO:0000256" key="6">
    <source>
        <dbReference type="ARBA" id="ARBA00023316"/>
    </source>
</evidence>
<dbReference type="PROSITE" id="PS00923">
    <property type="entry name" value="ASP_GLU_RACEMASE_1"/>
    <property type="match status" value="1"/>
</dbReference>
<gene>
    <name evidence="7 8" type="primary">murI</name>
    <name evidence="8" type="ORF">DB891_05395</name>
</gene>
<comment type="pathway">
    <text evidence="7">Cell wall biogenesis; peptidoglycan biosynthesis.</text>
</comment>
<sequence length="262" mass="28889">MTNDQPIGIFDSGIGGTSIWKAIHNLLPNEKTIYLADSKNAPYGQKSKEEIIALSMKNTDLLIEMNCKLIVVACNTATTNAIQELRAKYTVPFIGIEPAIKPAATHSKTQTIGILATKGTLNSELFNKTTEMYHDTKIVEQVGHGLVQLIENGDINSPEMTELLGSYLTPMIEANIDYLVLGCSHYPYLIPQIKKILPEHIQIIDSGEAVAKQTQNILKDKVGFSSAQSSSRSVGTIFYTNSNPKVLAEILENKYTVEERDF</sequence>
<reference evidence="8 9" key="1">
    <citation type="submission" date="2018-04" db="EMBL/GenBank/DDBJ databases">
        <title>Flavobacterium sp. nov., isolated from glacier ice.</title>
        <authorList>
            <person name="Liu Q."/>
            <person name="Xin Y.-H."/>
        </authorList>
    </citation>
    <scope>NUCLEOTIDE SEQUENCE [LARGE SCALE GENOMIC DNA]</scope>
    <source>
        <strain evidence="8 9">LB2P30</strain>
    </source>
</reference>
<keyword evidence="4 7" id="KW-0573">Peptidoglycan synthesis</keyword>
<evidence type="ECO:0000256" key="3">
    <source>
        <dbReference type="ARBA" id="ARBA00022960"/>
    </source>
</evidence>
<evidence type="ECO:0000256" key="4">
    <source>
        <dbReference type="ARBA" id="ARBA00022984"/>
    </source>
</evidence>
<keyword evidence="9" id="KW-1185">Reference proteome</keyword>
<dbReference type="SUPFAM" id="SSF53681">
    <property type="entry name" value="Aspartate/glutamate racemase"/>
    <property type="match status" value="2"/>
</dbReference>
<dbReference type="InterPro" id="IPR001920">
    <property type="entry name" value="Asp/Glu_race"/>
</dbReference>
<dbReference type="GO" id="GO:0008881">
    <property type="term" value="F:glutamate racemase activity"/>
    <property type="evidence" value="ECO:0007669"/>
    <property type="project" value="UniProtKB-UniRule"/>
</dbReference>
<dbReference type="AlphaFoldDB" id="A0A2U1JYV6"/>
<dbReference type="PANTHER" id="PTHR21198">
    <property type="entry name" value="GLUTAMATE RACEMASE"/>
    <property type="match status" value="1"/>
</dbReference>